<reference evidence="13 14" key="1">
    <citation type="submission" date="2024-09" db="EMBL/GenBank/DDBJ databases">
        <title>Laminarin stimulates single cell rates of sulfate reduction while oxygen inhibits transcriptomic activity in coastal marine sediment.</title>
        <authorList>
            <person name="Lindsay M."/>
            <person name="Orcutt B."/>
            <person name="Emerson D."/>
            <person name="Stepanauskas R."/>
            <person name="D'Angelo T."/>
        </authorList>
    </citation>
    <scope>NUCLEOTIDE SEQUENCE [LARGE SCALE GENOMIC DNA]</scope>
    <source>
        <strain evidence="13">SAG AM-311-K15</strain>
    </source>
</reference>
<comment type="similarity">
    <text evidence="2">Belongs to the MscS (TC 1.A.23) family.</text>
</comment>
<feature type="transmembrane region" description="Helical" evidence="9">
    <location>
        <begin position="565"/>
        <end position="583"/>
    </location>
</feature>
<dbReference type="PANTHER" id="PTHR43634:SF2">
    <property type="entry name" value="LOW CONDUCTANCE MECHANOSENSITIVE CHANNEL YNAI"/>
    <property type="match status" value="1"/>
</dbReference>
<evidence type="ECO:0000259" key="11">
    <source>
        <dbReference type="Pfam" id="PF21082"/>
    </source>
</evidence>
<keyword evidence="7" id="KW-0175">Coiled coil</keyword>
<evidence type="ECO:0000256" key="4">
    <source>
        <dbReference type="ARBA" id="ARBA00022692"/>
    </source>
</evidence>
<comment type="subcellular location">
    <subcellularLocation>
        <location evidence="1">Cell membrane</location>
        <topology evidence="1">Multi-pass membrane protein</topology>
    </subcellularLocation>
</comment>
<dbReference type="InterPro" id="IPR011014">
    <property type="entry name" value="MscS_channel_TM-2"/>
</dbReference>
<dbReference type="Gene3D" id="3.30.70.100">
    <property type="match status" value="1"/>
</dbReference>
<evidence type="ECO:0000256" key="8">
    <source>
        <dbReference type="SAM" id="MobiDB-lite"/>
    </source>
</evidence>
<dbReference type="Proteomes" id="UP001594351">
    <property type="component" value="Unassembled WGS sequence"/>
</dbReference>
<feature type="domain" description="Mechanosensitive ion channel transmembrane helices 2/3" evidence="12">
    <location>
        <begin position="641"/>
        <end position="680"/>
    </location>
</feature>
<keyword evidence="4 9" id="KW-0812">Transmembrane</keyword>
<evidence type="ECO:0000256" key="6">
    <source>
        <dbReference type="ARBA" id="ARBA00023136"/>
    </source>
</evidence>
<evidence type="ECO:0000259" key="10">
    <source>
        <dbReference type="Pfam" id="PF00924"/>
    </source>
</evidence>
<dbReference type="Pfam" id="PF00924">
    <property type="entry name" value="MS_channel_2nd"/>
    <property type="match status" value="1"/>
</dbReference>
<dbReference type="SUPFAM" id="SSF50182">
    <property type="entry name" value="Sm-like ribonucleoproteins"/>
    <property type="match status" value="1"/>
</dbReference>
<evidence type="ECO:0000313" key="13">
    <source>
        <dbReference type="EMBL" id="MFC1852347.1"/>
    </source>
</evidence>
<feature type="coiled-coil region" evidence="7">
    <location>
        <begin position="238"/>
        <end position="350"/>
    </location>
</feature>
<dbReference type="Pfam" id="PF21088">
    <property type="entry name" value="MS_channel_1st"/>
    <property type="match status" value="1"/>
</dbReference>
<sequence>MTHYHKKVDITAIIFLFICLSLCAYNVTPPVWAQEKSDPVVTEKSGSDTPESDKPEVDKEENDQLTALATKIEAHKTESSKEIASIDKAVKQLESDLRKKMKEEERTKVEAQLLNLKETKRNLTFMTSLLEEELKTLKSIQELSIPAKEQKTEPEILVPTKAKQAQEITDQLNLLKSKEQLISGKIESLKAELDMKKALQQRQKDESSVLTQDPVLKRLQTLQLDVTAQESNVISLQIDEQSRVLEGTKKQIENMQKVVDKIDPSLLLASEEKIKRKERQTQRLRKKEEKQKDLLSREREKLLKQKEALAKRIESRTKALQNEDLKSEAKQLMQYQIETMQTELEVTEQNLKFVNWKQKFSETKIELENKRVDIETTKLKLSELAPESPERKKLEEMVLSSIAELEKQKDFYAAKSKVYQKEIEQHYILLDQNADKVQELEAKLEKEESQDLRNLRKEKLKQEDFLQAKITATEQLKELMDQFTFHFELQKMKWKELEHLLSISRKKWFTYKIFNSELTLFQLIQFAIGLLITLVIAKTFHFFTKTKLTKWLKNESLITIFEKPLRFLVILIGFYLSLKFLALEGDTKVVMEKIFDTLIILNISYMIIKIVDFLVSLLIPIVAKSETKLDDQLVPIIRKAAKIFIVIIAAVLLIERLGYPVTSIIAGLGIGGLAFALAAKDTIANLFGSIVIFADRPFQIGDWVIISGSEGVVEEVGVRSTKLRTFADTLITLPNNIVANSTIQNISAFRNRRVYIKLGITYDAGPEGADKSVQIIRQVLDDNPMVKDGHYIFFDDFLDSSLNLMVYYFVTSTVWRTYLTVRQEVNVEIMRRFADAGLEFAFPTRTIEFADELGSITLDKKNKTS</sequence>
<feature type="domain" description="Mechanosensitive ion channel MscS" evidence="10">
    <location>
        <begin position="681"/>
        <end position="747"/>
    </location>
</feature>
<dbReference type="InterPro" id="IPR023408">
    <property type="entry name" value="MscS_beta-dom_sf"/>
</dbReference>
<evidence type="ECO:0000256" key="9">
    <source>
        <dbReference type="SAM" id="Phobius"/>
    </source>
</evidence>
<evidence type="ECO:0000256" key="7">
    <source>
        <dbReference type="SAM" id="Coils"/>
    </source>
</evidence>
<feature type="domain" description="Mechanosensitive ion channel MscS C-terminal" evidence="11">
    <location>
        <begin position="758"/>
        <end position="840"/>
    </location>
</feature>
<evidence type="ECO:0000259" key="12">
    <source>
        <dbReference type="Pfam" id="PF21088"/>
    </source>
</evidence>
<dbReference type="PANTHER" id="PTHR43634">
    <property type="entry name" value="OW CONDUCTANCE MECHANOSENSITIVE CHANNEL"/>
    <property type="match status" value="1"/>
</dbReference>
<name>A0ABV6Z1M3_UNCC1</name>
<dbReference type="InterPro" id="IPR049278">
    <property type="entry name" value="MS_channel_C"/>
</dbReference>
<feature type="region of interest" description="Disordered" evidence="8">
    <location>
        <begin position="35"/>
        <end position="62"/>
    </location>
</feature>
<keyword evidence="3" id="KW-1003">Cell membrane</keyword>
<gene>
    <name evidence="13" type="ORF">ACFL27_19285</name>
</gene>
<dbReference type="InterPro" id="IPR045042">
    <property type="entry name" value="YnaI-like"/>
</dbReference>
<dbReference type="SUPFAM" id="SSF82861">
    <property type="entry name" value="Mechanosensitive channel protein MscS (YggB), transmembrane region"/>
    <property type="match status" value="1"/>
</dbReference>
<protein>
    <submittedName>
        <fullName evidence="13">Mechanosensitive ion channel domain-containing protein</fullName>
    </submittedName>
</protein>
<keyword evidence="14" id="KW-1185">Reference proteome</keyword>
<feature type="transmembrane region" description="Helical" evidence="9">
    <location>
        <begin position="523"/>
        <end position="544"/>
    </location>
</feature>
<evidence type="ECO:0000256" key="3">
    <source>
        <dbReference type="ARBA" id="ARBA00022475"/>
    </source>
</evidence>
<evidence type="ECO:0000256" key="1">
    <source>
        <dbReference type="ARBA" id="ARBA00004651"/>
    </source>
</evidence>
<organism evidence="13 14">
    <name type="scientific">candidate division CSSED10-310 bacterium</name>
    <dbReference type="NCBI Taxonomy" id="2855610"/>
    <lineage>
        <taxon>Bacteria</taxon>
        <taxon>Bacteria division CSSED10-310</taxon>
    </lineage>
</organism>
<dbReference type="InterPro" id="IPR049142">
    <property type="entry name" value="MS_channel_1st"/>
</dbReference>
<keyword evidence="6 9" id="KW-0472">Membrane</keyword>
<proteinExistence type="inferred from homology"/>
<dbReference type="Gene3D" id="2.30.30.60">
    <property type="match status" value="1"/>
</dbReference>
<dbReference type="SUPFAM" id="SSF82689">
    <property type="entry name" value="Mechanosensitive channel protein MscS (YggB), C-terminal domain"/>
    <property type="match status" value="1"/>
</dbReference>
<dbReference type="InterPro" id="IPR006685">
    <property type="entry name" value="MscS_channel_2nd"/>
</dbReference>
<keyword evidence="5 9" id="KW-1133">Transmembrane helix</keyword>
<feature type="transmembrane region" description="Helical" evidence="9">
    <location>
        <begin position="603"/>
        <end position="623"/>
    </location>
</feature>
<evidence type="ECO:0000256" key="2">
    <source>
        <dbReference type="ARBA" id="ARBA00008017"/>
    </source>
</evidence>
<feature type="coiled-coil region" evidence="7">
    <location>
        <begin position="402"/>
        <end position="450"/>
    </location>
</feature>
<comment type="caution">
    <text evidence="13">The sequence shown here is derived from an EMBL/GenBank/DDBJ whole genome shotgun (WGS) entry which is preliminary data.</text>
</comment>
<accession>A0ABV6Z1M3</accession>
<feature type="transmembrane region" description="Helical" evidence="9">
    <location>
        <begin position="660"/>
        <end position="679"/>
    </location>
</feature>
<evidence type="ECO:0000313" key="14">
    <source>
        <dbReference type="Proteomes" id="UP001594351"/>
    </source>
</evidence>
<evidence type="ECO:0000256" key="5">
    <source>
        <dbReference type="ARBA" id="ARBA00022989"/>
    </source>
</evidence>
<dbReference type="EMBL" id="JBHPBY010000301">
    <property type="protein sequence ID" value="MFC1852347.1"/>
    <property type="molecule type" value="Genomic_DNA"/>
</dbReference>
<feature type="coiled-coil region" evidence="7">
    <location>
        <begin position="83"/>
        <end position="122"/>
    </location>
</feature>
<dbReference type="Gene3D" id="1.10.287.1260">
    <property type="match status" value="1"/>
</dbReference>
<dbReference type="InterPro" id="IPR010920">
    <property type="entry name" value="LSM_dom_sf"/>
</dbReference>
<dbReference type="Pfam" id="PF21082">
    <property type="entry name" value="MS_channel_3rd"/>
    <property type="match status" value="1"/>
</dbReference>
<dbReference type="InterPro" id="IPR011066">
    <property type="entry name" value="MscS_channel_C_sf"/>
</dbReference>